<protein>
    <submittedName>
        <fullName evidence="1">Uncharacterized protein</fullName>
    </submittedName>
</protein>
<dbReference type="EMBL" id="CAMXCT030000669">
    <property type="protein sequence ID" value="CAL4769246.1"/>
    <property type="molecule type" value="Genomic_DNA"/>
</dbReference>
<accession>A0A9P1FLR4</accession>
<gene>
    <name evidence="1" type="ORF">C1SCF055_LOCUS9677</name>
</gene>
<sequence length="149" mass="15911">MSVVWAKDVPDVQCLGGRVNRPIAAPRCTTAVSSNSVNPVSAGQAGSPRKGWSCHEPFAHPLAKARHTEEWPDVVAVCSAGMVLVEREAFQQKYNATCDQYCEKGAGPSVRTLMFGLQGRGNGAYQSCPGDKPGKDQGALCECSFPDRL</sequence>
<dbReference type="EMBL" id="CAMXCT020000669">
    <property type="protein sequence ID" value="CAL1135309.1"/>
    <property type="molecule type" value="Genomic_DNA"/>
</dbReference>
<dbReference type="AlphaFoldDB" id="A0A9P1FLR4"/>
<reference evidence="1" key="1">
    <citation type="submission" date="2022-10" db="EMBL/GenBank/DDBJ databases">
        <authorList>
            <person name="Chen Y."/>
            <person name="Dougan E. K."/>
            <person name="Chan C."/>
            <person name="Rhodes N."/>
            <person name="Thang M."/>
        </authorList>
    </citation>
    <scope>NUCLEOTIDE SEQUENCE</scope>
</reference>
<dbReference type="EMBL" id="CAMXCT010000669">
    <property type="protein sequence ID" value="CAI3981934.1"/>
    <property type="molecule type" value="Genomic_DNA"/>
</dbReference>
<keyword evidence="3" id="KW-1185">Reference proteome</keyword>
<reference evidence="2 3" key="2">
    <citation type="submission" date="2024-05" db="EMBL/GenBank/DDBJ databases">
        <authorList>
            <person name="Chen Y."/>
            <person name="Shah S."/>
            <person name="Dougan E. K."/>
            <person name="Thang M."/>
            <person name="Chan C."/>
        </authorList>
    </citation>
    <scope>NUCLEOTIDE SEQUENCE [LARGE SCALE GENOMIC DNA]</scope>
</reference>
<proteinExistence type="predicted"/>
<evidence type="ECO:0000313" key="2">
    <source>
        <dbReference type="EMBL" id="CAL4769246.1"/>
    </source>
</evidence>
<evidence type="ECO:0000313" key="3">
    <source>
        <dbReference type="Proteomes" id="UP001152797"/>
    </source>
</evidence>
<dbReference type="Proteomes" id="UP001152797">
    <property type="component" value="Unassembled WGS sequence"/>
</dbReference>
<organism evidence="1">
    <name type="scientific">Cladocopium goreaui</name>
    <dbReference type="NCBI Taxonomy" id="2562237"/>
    <lineage>
        <taxon>Eukaryota</taxon>
        <taxon>Sar</taxon>
        <taxon>Alveolata</taxon>
        <taxon>Dinophyceae</taxon>
        <taxon>Suessiales</taxon>
        <taxon>Symbiodiniaceae</taxon>
        <taxon>Cladocopium</taxon>
    </lineage>
</organism>
<dbReference type="OrthoDB" id="447008at2759"/>
<name>A0A9P1FLR4_9DINO</name>
<comment type="caution">
    <text evidence="1">The sequence shown here is derived from an EMBL/GenBank/DDBJ whole genome shotgun (WGS) entry which is preliminary data.</text>
</comment>
<evidence type="ECO:0000313" key="1">
    <source>
        <dbReference type="EMBL" id="CAI3981934.1"/>
    </source>
</evidence>